<gene>
    <name evidence="1" type="ORF">HPB49_001809</name>
</gene>
<keyword evidence="2" id="KW-1185">Reference proteome</keyword>
<proteinExistence type="predicted"/>
<reference evidence="1" key="1">
    <citation type="submission" date="2020-05" db="EMBL/GenBank/DDBJ databases">
        <title>Large-scale comparative analyses of tick genomes elucidate their genetic diversity and vector capacities.</title>
        <authorList>
            <person name="Jia N."/>
            <person name="Wang J."/>
            <person name="Shi W."/>
            <person name="Du L."/>
            <person name="Sun Y."/>
            <person name="Zhan W."/>
            <person name="Jiang J."/>
            <person name="Wang Q."/>
            <person name="Zhang B."/>
            <person name="Ji P."/>
            <person name="Sakyi L.B."/>
            <person name="Cui X."/>
            <person name="Yuan T."/>
            <person name="Jiang B."/>
            <person name="Yang W."/>
            <person name="Lam T.T.-Y."/>
            <person name="Chang Q."/>
            <person name="Ding S."/>
            <person name="Wang X."/>
            <person name="Zhu J."/>
            <person name="Ruan X."/>
            <person name="Zhao L."/>
            <person name="Wei J."/>
            <person name="Que T."/>
            <person name="Du C."/>
            <person name="Cheng J."/>
            <person name="Dai P."/>
            <person name="Han X."/>
            <person name="Huang E."/>
            <person name="Gao Y."/>
            <person name="Liu J."/>
            <person name="Shao H."/>
            <person name="Ye R."/>
            <person name="Li L."/>
            <person name="Wei W."/>
            <person name="Wang X."/>
            <person name="Wang C."/>
            <person name="Yang T."/>
            <person name="Huo Q."/>
            <person name="Li W."/>
            <person name="Guo W."/>
            <person name="Chen H."/>
            <person name="Zhou L."/>
            <person name="Ni X."/>
            <person name="Tian J."/>
            <person name="Zhou Y."/>
            <person name="Sheng Y."/>
            <person name="Liu T."/>
            <person name="Pan Y."/>
            <person name="Xia L."/>
            <person name="Li J."/>
            <person name="Zhao F."/>
            <person name="Cao W."/>
        </authorList>
    </citation>
    <scope>NUCLEOTIDE SEQUENCE</scope>
    <source>
        <strain evidence="1">Dsil-2018</strain>
    </source>
</reference>
<evidence type="ECO:0000313" key="1">
    <source>
        <dbReference type="EMBL" id="KAH7958444.1"/>
    </source>
</evidence>
<dbReference type="EMBL" id="CM023472">
    <property type="protein sequence ID" value="KAH7958444.1"/>
    <property type="molecule type" value="Genomic_DNA"/>
</dbReference>
<organism evidence="1 2">
    <name type="scientific">Dermacentor silvarum</name>
    <name type="common">Tick</name>
    <dbReference type="NCBI Taxonomy" id="543639"/>
    <lineage>
        <taxon>Eukaryota</taxon>
        <taxon>Metazoa</taxon>
        <taxon>Ecdysozoa</taxon>
        <taxon>Arthropoda</taxon>
        <taxon>Chelicerata</taxon>
        <taxon>Arachnida</taxon>
        <taxon>Acari</taxon>
        <taxon>Parasitiformes</taxon>
        <taxon>Ixodida</taxon>
        <taxon>Ixodoidea</taxon>
        <taxon>Ixodidae</taxon>
        <taxon>Rhipicephalinae</taxon>
        <taxon>Dermacentor</taxon>
    </lineage>
</organism>
<protein>
    <submittedName>
        <fullName evidence="1">Uncharacterized protein</fullName>
    </submittedName>
</protein>
<name>A0ACB8D1V5_DERSI</name>
<dbReference type="Proteomes" id="UP000821865">
    <property type="component" value="Chromosome 3"/>
</dbReference>
<evidence type="ECO:0000313" key="2">
    <source>
        <dbReference type="Proteomes" id="UP000821865"/>
    </source>
</evidence>
<sequence length="200" mass="22172">MAASVIGSVTRVCMKPARCGAVFRALKPLSEPGYKSMSSSTLSRTLVCRRTARSSPVRTAVCSYSQASTKGDQELADFLVEEIEAEKKARKSAQIPKIEGFDVKTEGSEVTLTRSFNQETITVRLNVNHSVDAEDADEFTASQDNAPEPGEYLYDLLMNMLEERGISSEFGYNLVNFCTVYEHSLYIGLLEKLKDFVSKK</sequence>
<accession>A0ACB8D1V5</accession>
<comment type="caution">
    <text evidence="1">The sequence shown here is derived from an EMBL/GenBank/DDBJ whole genome shotgun (WGS) entry which is preliminary data.</text>
</comment>